<dbReference type="Pfam" id="PF21725">
    <property type="entry name" value="T7SS_signal"/>
    <property type="match status" value="1"/>
</dbReference>
<sequence length="526" mass="52528">MAELGQTDDPSDLIPGDPATISSDLRELVGTITTADEISARLGRIDPVQWVGEASEAFRSAFGDEPPKWAHVVEAAGRGGQALCDFADVLTWGQGEAQRAIELYHQAQAASRAAAARYDALAQSAKAGGQTLGPFQDPGVAAAQEAQAILNAARQQVEQAGGEVASALGFEPDGEGGYTRTFGQNEWGAGRREMERHWDPATGQWVEQDPGGWQENDHGRSYRREWGSQADGLMHDSIRRTLAEFGIEVPFADALGLNVRRSETGAATEWVGGEAERSFAAGGISGRGSAEGSLLGANAGAYNEVTENGVTAGANAEAYLARGSVEGEVDLGHGVDAAGSAAGMVGASAGAEGNVDAFGAQGNAEAFVGARAEAAGELNLGPHAGVSASGEAMAGAEASARGSVGLSGAEVSGEAFAGARASGEVGAEVAGVGAGVNGEAWAGVGVEGSAQFGMGDDGQFHVGASAGAAFGVGGRVGFDVTIDPGGVAEAVNEAAGAVGGVASDVRETVGGAPSDMRGAVGAVLGF</sequence>
<accession>A0ABY2SA08</accession>
<proteinExistence type="predicted"/>
<evidence type="ECO:0000313" key="3">
    <source>
        <dbReference type="EMBL" id="TKG72498.1"/>
    </source>
</evidence>
<reference evidence="3 4" key="1">
    <citation type="journal article" date="2015" name="Antonie Van Leeuwenhoek">
        <title>Prauserella endophytica sp. nov., an endophytic actinobacterium isolated from Tamarix taklamakanensis.</title>
        <authorList>
            <person name="Liu J.M."/>
            <person name="Habden X."/>
            <person name="Guo L."/>
            <person name="Tuo L."/>
            <person name="Jiang Z.K."/>
            <person name="Liu S.W."/>
            <person name="Liu X.F."/>
            <person name="Chen L."/>
            <person name="Li R.F."/>
            <person name="Zhang Y.Q."/>
            <person name="Sun C.H."/>
        </authorList>
    </citation>
    <scope>NUCLEOTIDE SEQUENCE [LARGE SCALE GENOMIC DNA]</scope>
    <source>
        <strain evidence="3 4">CGMCC 4.7182</strain>
    </source>
</reference>
<feature type="region of interest" description="Disordered" evidence="1">
    <location>
        <begin position="1"/>
        <end position="20"/>
    </location>
</feature>
<name>A0ABY2SA08_9PSEU</name>
<evidence type="ECO:0000259" key="2">
    <source>
        <dbReference type="Pfam" id="PF21725"/>
    </source>
</evidence>
<feature type="domain" description="Putative T7SS secretion signal" evidence="2">
    <location>
        <begin position="3"/>
        <end position="168"/>
    </location>
</feature>
<evidence type="ECO:0000313" key="4">
    <source>
        <dbReference type="Proteomes" id="UP000309992"/>
    </source>
</evidence>
<dbReference type="RefSeq" id="WP_137093427.1">
    <property type="nucleotide sequence ID" value="NZ_SWMS01000002.1"/>
</dbReference>
<protein>
    <recommendedName>
        <fullName evidence="2">Putative T7SS secretion signal domain-containing protein</fullName>
    </recommendedName>
</protein>
<comment type="caution">
    <text evidence="3">The sequence shown here is derived from an EMBL/GenBank/DDBJ whole genome shotgun (WGS) entry which is preliminary data.</text>
</comment>
<organism evidence="3 4">
    <name type="scientific">Prauserella endophytica</name>
    <dbReference type="NCBI Taxonomy" id="1592324"/>
    <lineage>
        <taxon>Bacteria</taxon>
        <taxon>Bacillati</taxon>
        <taxon>Actinomycetota</taxon>
        <taxon>Actinomycetes</taxon>
        <taxon>Pseudonocardiales</taxon>
        <taxon>Pseudonocardiaceae</taxon>
        <taxon>Prauserella</taxon>
        <taxon>Prauserella coralliicola group</taxon>
    </lineage>
</organism>
<keyword evidence="4" id="KW-1185">Reference proteome</keyword>
<gene>
    <name evidence="3" type="ORF">FCN18_04390</name>
</gene>
<dbReference type="InterPro" id="IPR049082">
    <property type="entry name" value="T7SS_signal"/>
</dbReference>
<dbReference type="Proteomes" id="UP000309992">
    <property type="component" value="Unassembled WGS sequence"/>
</dbReference>
<evidence type="ECO:0000256" key="1">
    <source>
        <dbReference type="SAM" id="MobiDB-lite"/>
    </source>
</evidence>
<dbReference type="EMBL" id="SWMS01000002">
    <property type="protein sequence ID" value="TKG72498.1"/>
    <property type="molecule type" value="Genomic_DNA"/>
</dbReference>